<keyword evidence="1" id="KW-0812">Transmembrane</keyword>
<feature type="transmembrane region" description="Helical" evidence="1">
    <location>
        <begin position="55"/>
        <end position="77"/>
    </location>
</feature>
<dbReference type="EMBL" id="JNHK01000088">
    <property type="protein sequence ID" value="KDS37504.1"/>
    <property type="molecule type" value="Genomic_DNA"/>
</dbReference>
<evidence type="ECO:0000256" key="1">
    <source>
        <dbReference type="SAM" id="Phobius"/>
    </source>
</evidence>
<accession>A0AB34L7P7</accession>
<organism evidence="2 3">
    <name type="scientific">Parabacteroides distasonis str. 3776 D15 i</name>
    <dbReference type="NCBI Taxonomy" id="1339342"/>
    <lineage>
        <taxon>Bacteria</taxon>
        <taxon>Pseudomonadati</taxon>
        <taxon>Bacteroidota</taxon>
        <taxon>Bacteroidia</taxon>
        <taxon>Bacteroidales</taxon>
        <taxon>Tannerellaceae</taxon>
        <taxon>Parabacteroides</taxon>
    </lineage>
</organism>
<evidence type="ECO:0000313" key="3">
    <source>
        <dbReference type="Proteomes" id="UP000027850"/>
    </source>
</evidence>
<sequence>MIETFVNMRNRKETISRFERNHLIREGKKYRYYFFDYLYYRLYVVYRKYNEPARFSACGVLCMVSVIVLFFFSIFFASVLPDYWIFTRKNFTPSQGAVIGGGVSVLCFVIFYLRYTHKRTAAILLKYKGNSWNKLIPVWMILFFPLILFLTGIWIVRTIF</sequence>
<protein>
    <submittedName>
        <fullName evidence="2">Uncharacterized protein</fullName>
    </submittedName>
</protein>
<evidence type="ECO:0000313" key="2">
    <source>
        <dbReference type="EMBL" id="KDS37504.1"/>
    </source>
</evidence>
<dbReference type="AlphaFoldDB" id="A0AB34L7P7"/>
<feature type="transmembrane region" description="Helical" evidence="1">
    <location>
        <begin position="136"/>
        <end position="156"/>
    </location>
</feature>
<proteinExistence type="predicted"/>
<keyword evidence="1" id="KW-0472">Membrane</keyword>
<dbReference type="Proteomes" id="UP000027850">
    <property type="component" value="Unassembled WGS sequence"/>
</dbReference>
<keyword evidence="1" id="KW-1133">Transmembrane helix</keyword>
<feature type="transmembrane region" description="Helical" evidence="1">
    <location>
        <begin position="97"/>
        <end position="115"/>
    </location>
</feature>
<name>A0AB34L7P7_PARDI</name>
<reference evidence="2 3" key="1">
    <citation type="submission" date="2014-04" db="EMBL/GenBank/DDBJ databases">
        <authorList>
            <person name="Sears C."/>
            <person name="Carroll K."/>
            <person name="Sack B.R."/>
            <person name="Qadri F."/>
            <person name="Myers L.L."/>
            <person name="Chung G.-T."/>
            <person name="Escheverria P."/>
            <person name="Fraser C.M."/>
            <person name="Sadzewicz L."/>
            <person name="Shefchek K.A."/>
            <person name="Tallon L."/>
            <person name="Das S.P."/>
            <person name="Daugherty S."/>
            <person name="Mongodin E.F."/>
        </authorList>
    </citation>
    <scope>NUCLEOTIDE SEQUENCE [LARGE SCALE GENOMIC DNA]</scope>
    <source>
        <strain evidence="2 3">3776 D15 i</strain>
    </source>
</reference>
<gene>
    <name evidence="2" type="ORF">M091_0319</name>
</gene>
<comment type="caution">
    <text evidence="2">The sequence shown here is derived from an EMBL/GenBank/DDBJ whole genome shotgun (WGS) entry which is preliminary data.</text>
</comment>